<reference evidence="14 15" key="1">
    <citation type="submission" date="2019-06" db="EMBL/GenBank/DDBJ databases">
        <title>Draft genome sequence of the filamentous fungus Phialemoniopsis curvata isolated from diesel fuel.</title>
        <authorList>
            <person name="Varaljay V.A."/>
            <person name="Lyon W.J."/>
            <person name="Crouch A.L."/>
            <person name="Drake C.E."/>
            <person name="Hollomon J.M."/>
            <person name="Nadeau L.J."/>
            <person name="Nunn H.S."/>
            <person name="Stevenson B.S."/>
            <person name="Bojanowski C.L."/>
            <person name="Crookes-Goodson W.J."/>
        </authorList>
    </citation>
    <scope>NUCLEOTIDE SEQUENCE [LARGE SCALE GENOMIC DNA]</scope>
    <source>
        <strain evidence="14 15">D216</strain>
    </source>
</reference>
<evidence type="ECO:0000256" key="6">
    <source>
        <dbReference type="ARBA" id="ARBA00022801"/>
    </source>
</evidence>
<evidence type="ECO:0000313" key="15">
    <source>
        <dbReference type="Proteomes" id="UP000319257"/>
    </source>
</evidence>
<keyword evidence="15" id="KW-1185">Reference proteome</keyword>
<feature type="domain" description="BCS1 N-terminal" evidence="13">
    <location>
        <begin position="59"/>
        <end position="252"/>
    </location>
</feature>
<dbReference type="RefSeq" id="XP_030998291.1">
    <property type="nucleotide sequence ID" value="XM_031138221.1"/>
</dbReference>
<evidence type="ECO:0000259" key="13">
    <source>
        <dbReference type="SMART" id="SM01024"/>
    </source>
</evidence>
<evidence type="ECO:0000313" key="14">
    <source>
        <dbReference type="EMBL" id="TPX16580.1"/>
    </source>
</evidence>
<dbReference type="CDD" id="cd19510">
    <property type="entry name" value="RecA-like_BCS1"/>
    <property type="match status" value="1"/>
</dbReference>
<dbReference type="PANTHER" id="PTHR23070">
    <property type="entry name" value="BCS1 AAA-TYPE ATPASE"/>
    <property type="match status" value="1"/>
</dbReference>
<feature type="domain" description="AAA+ ATPase" evidence="12">
    <location>
        <begin position="283"/>
        <end position="415"/>
    </location>
</feature>
<evidence type="ECO:0000256" key="10">
    <source>
        <dbReference type="ARBA" id="ARBA00023136"/>
    </source>
</evidence>
<name>A0A507BJ07_9PEZI</name>
<dbReference type="InterPro" id="IPR003593">
    <property type="entry name" value="AAA+_ATPase"/>
</dbReference>
<dbReference type="STRING" id="1093900.A0A507BJ07"/>
<keyword evidence="4" id="KW-0547">Nucleotide-binding</keyword>
<sequence>MSTPDTGNGAGTGATVPVAVRDASADMGSSSSSSSSSSSFLNLSHLADNPMFAGGIGLAGLGAAAALARRGVVSGAQVLRRRLLVNVEISRRDPSYPWVLAWLSLPRESQGFLASRLTRIHNLSVATATASATANASRHHHHDSGSAADGPTHASFFLQPGYGRHLIRHRAGVYIAVNREKQSSSNMTTGEPHETVTLTALWAHRHVFEEVFLEARALAARANEGKTAVYSVQGMGWGPLGEPRKKRPLGSVILDEGVKEAVVADVRDFLDRQQWYVDRGIPYRRGYLLYGPPGSGKTSFIQALAGELDYSLAMINLSEVGVTDDKLAMLLMNVPRRSILLLEDADAAFVNRRQRDPDGYSGGTVTFSGLLNALDGVAAGEERIAFLTTNHIDRLDPALIRPGRVDMMLRIGEATRYQAAQMWGRFYGDVDADGTGCARFLARLEELGLIEGPRPEDVPRRHTSTAAIQGLFLFNKSDMEGAIRMAEGLIPRQFEPETPGPEATIRTKA</sequence>
<evidence type="ECO:0000256" key="8">
    <source>
        <dbReference type="ARBA" id="ARBA00022989"/>
    </source>
</evidence>
<organism evidence="14 15">
    <name type="scientific">Thyridium curvatum</name>
    <dbReference type="NCBI Taxonomy" id="1093900"/>
    <lineage>
        <taxon>Eukaryota</taxon>
        <taxon>Fungi</taxon>
        <taxon>Dikarya</taxon>
        <taxon>Ascomycota</taxon>
        <taxon>Pezizomycotina</taxon>
        <taxon>Sordariomycetes</taxon>
        <taxon>Sordariomycetidae</taxon>
        <taxon>Thyridiales</taxon>
        <taxon>Thyridiaceae</taxon>
        <taxon>Thyridium</taxon>
    </lineage>
</organism>
<evidence type="ECO:0000256" key="9">
    <source>
        <dbReference type="ARBA" id="ARBA00023128"/>
    </source>
</evidence>
<dbReference type="GeneID" id="41971321"/>
<dbReference type="GO" id="GO:0005524">
    <property type="term" value="F:ATP binding"/>
    <property type="evidence" value="ECO:0007669"/>
    <property type="project" value="UniProtKB-KW"/>
</dbReference>
<evidence type="ECO:0000256" key="3">
    <source>
        <dbReference type="ARBA" id="ARBA00022692"/>
    </source>
</evidence>
<keyword evidence="3" id="KW-0812">Transmembrane</keyword>
<keyword evidence="7" id="KW-0067">ATP-binding</keyword>
<dbReference type="InterPro" id="IPR050747">
    <property type="entry name" value="Mitochondrial_chaperone_BCS1"/>
</dbReference>
<dbReference type="OrthoDB" id="10251412at2759"/>
<dbReference type="InParanoid" id="A0A507BJ07"/>
<comment type="subcellular location">
    <subcellularLocation>
        <location evidence="1">Mitochondrion inner membrane</location>
        <topology evidence="1">Single-pass membrane protein</topology>
    </subcellularLocation>
</comment>
<protein>
    <recommendedName>
        <fullName evidence="16">Mitochondrial chaperone BCS1</fullName>
    </recommendedName>
</protein>
<keyword evidence="9" id="KW-0496">Mitochondrion</keyword>
<dbReference type="InterPro" id="IPR003959">
    <property type="entry name" value="ATPase_AAA_core"/>
</dbReference>
<dbReference type="GO" id="GO:0034551">
    <property type="term" value="P:mitochondrial respiratory chain complex III assembly"/>
    <property type="evidence" value="ECO:0007669"/>
    <property type="project" value="UniProtKB-ARBA"/>
</dbReference>
<evidence type="ECO:0000256" key="11">
    <source>
        <dbReference type="ARBA" id="ARBA00048778"/>
    </source>
</evidence>
<dbReference type="FunFam" id="3.40.50.300:FF:000768">
    <property type="entry name" value="Probable mitochondrial chaperone bcs1"/>
    <property type="match status" value="1"/>
</dbReference>
<dbReference type="GO" id="GO:0016887">
    <property type="term" value="F:ATP hydrolysis activity"/>
    <property type="evidence" value="ECO:0007669"/>
    <property type="project" value="InterPro"/>
</dbReference>
<accession>A0A507BJ07</accession>
<dbReference type="InterPro" id="IPR057495">
    <property type="entry name" value="AAA_lid_BCS1"/>
</dbReference>
<comment type="catalytic activity">
    <reaction evidence="11">
        <text>ATP + H2O = ADP + phosphate + H(+)</text>
        <dbReference type="Rhea" id="RHEA:13065"/>
        <dbReference type="ChEBI" id="CHEBI:15377"/>
        <dbReference type="ChEBI" id="CHEBI:15378"/>
        <dbReference type="ChEBI" id="CHEBI:30616"/>
        <dbReference type="ChEBI" id="CHEBI:43474"/>
        <dbReference type="ChEBI" id="CHEBI:456216"/>
    </reaction>
    <physiologicalReaction direction="left-to-right" evidence="11">
        <dbReference type="Rhea" id="RHEA:13066"/>
    </physiologicalReaction>
</comment>
<dbReference type="InterPro" id="IPR027417">
    <property type="entry name" value="P-loop_NTPase"/>
</dbReference>
<evidence type="ECO:0000256" key="5">
    <source>
        <dbReference type="ARBA" id="ARBA00022792"/>
    </source>
</evidence>
<keyword evidence="5" id="KW-0999">Mitochondrion inner membrane</keyword>
<dbReference type="FunCoup" id="A0A507BJ07">
    <property type="interactions" value="1063"/>
</dbReference>
<dbReference type="EMBL" id="SKBQ01000017">
    <property type="protein sequence ID" value="TPX16580.1"/>
    <property type="molecule type" value="Genomic_DNA"/>
</dbReference>
<keyword evidence="6" id="KW-0378">Hydrolase</keyword>
<dbReference type="Pfam" id="PF25426">
    <property type="entry name" value="AAA_lid_BCS1"/>
    <property type="match status" value="1"/>
</dbReference>
<proteinExistence type="inferred from homology"/>
<dbReference type="Pfam" id="PF00004">
    <property type="entry name" value="AAA"/>
    <property type="match status" value="1"/>
</dbReference>
<dbReference type="SMART" id="SM01024">
    <property type="entry name" value="BCS1_N"/>
    <property type="match status" value="1"/>
</dbReference>
<dbReference type="InterPro" id="IPR014851">
    <property type="entry name" value="BCS1_N"/>
</dbReference>
<evidence type="ECO:0008006" key="16">
    <source>
        <dbReference type="Google" id="ProtNLM"/>
    </source>
</evidence>
<dbReference type="SUPFAM" id="SSF52540">
    <property type="entry name" value="P-loop containing nucleoside triphosphate hydrolases"/>
    <property type="match status" value="1"/>
</dbReference>
<keyword evidence="8" id="KW-1133">Transmembrane helix</keyword>
<keyword evidence="10" id="KW-0472">Membrane</keyword>
<dbReference type="Proteomes" id="UP000319257">
    <property type="component" value="Unassembled WGS sequence"/>
</dbReference>
<dbReference type="SMART" id="SM00382">
    <property type="entry name" value="AAA"/>
    <property type="match status" value="1"/>
</dbReference>
<evidence type="ECO:0000259" key="12">
    <source>
        <dbReference type="SMART" id="SM00382"/>
    </source>
</evidence>
<comment type="caution">
    <text evidence="14">The sequence shown here is derived from an EMBL/GenBank/DDBJ whole genome shotgun (WGS) entry which is preliminary data.</text>
</comment>
<evidence type="ECO:0000256" key="7">
    <source>
        <dbReference type="ARBA" id="ARBA00022840"/>
    </source>
</evidence>
<dbReference type="GO" id="GO:0005743">
    <property type="term" value="C:mitochondrial inner membrane"/>
    <property type="evidence" value="ECO:0007669"/>
    <property type="project" value="UniProtKB-SubCell"/>
</dbReference>
<evidence type="ECO:0000256" key="2">
    <source>
        <dbReference type="ARBA" id="ARBA00007448"/>
    </source>
</evidence>
<gene>
    <name evidence="14" type="ORF">E0L32_003874</name>
</gene>
<evidence type="ECO:0000256" key="1">
    <source>
        <dbReference type="ARBA" id="ARBA00004434"/>
    </source>
</evidence>
<dbReference type="Pfam" id="PF08740">
    <property type="entry name" value="BCS1_N"/>
    <property type="match status" value="1"/>
</dbReference>
<evidence type="ECO:0000256" key="4">
    <source>
        <dbReference type="ARBA" id="ARBA00022741"/>
    </source>
</evidence>
<comment type="similarity">
    <text evidence="2">Belongs to the AAA ATPase family. BCS1 subfamily.</text>
</comment>
<dbReference type="AlphaFoldDB" id="A0A507BJ07"/>
<dbReference type="Gene3D" id="3.40.50.300">
    <property type="entry name" value="P-loop containing nucleotide triphosphate hydrolases"/>
    <property type="match status" value="1"/>
</dbReference>